<dbReference type="GO" id="GO:0005788">
    <property type="term" value="C:endoplasmic reticulum lumen"/>
    <property type="evidence" value="ECO:0007669"/>
    <property type="project" value="UniProtKB-SubCell"/>
</dbReference>
<evidence type="ECO:0000259" key="12">
    <source>
        <dbReference type="PROSITE" id="PS50222"/>
    </source>
</evidence>
<dbReference type="SUPFAM" id="SSF47473">
    <property type="entry name" value="EF-hand"/>
    <property type="match status" value="2"/>
</dbReference>
<dbReference type="FunFam" id="1.10.238.10:FF:000104">
    <property type="entry name" value="calumenin isoform X1"/>
    <property type="match status" value="1"/>
</dbReference>
<dbReference type="GO" id="GO:0005509">
    <property type="term" value="F:calcium ion binding"/>
    <property type="evidence" value="ECO:0007669"/>
    <property type="project" value="InterPro"/>
</dbReference>
<dbReference type="Pfam" id="PF13499">
    <property type="entry name" value="EF-hand_7"/>
    <property type="match status" value="1"/>
</dbReference>
<evidence type="ECO:0000313" key="14">
    <source>
        <dbReference type="Proteomes" id="UP001152795"/>
    </source>
</evidence>
<protein>
    <recommendedName>
        <fullName evidence="11">Reticulocalbin-3</fullName>
    </recommendedName>
</protein>
<dbReference type="PANTHER" id="PTHR10827">
    <property type="entry name" value="RETICULOCALBIN"/>
    <property type="match status" value="1"/>
</dbReference>
<feature type="domain" description="EF-hand" evidence="12">
    <location>
        <begin position="225"/>
        <end position="260"/>
    </location>
</feature>
<evidence type="ECO:0000256" key="7">
    <source>
        <dbReference type="ARBA" id="ARBA00023180"/>
    </source>
</evidence>
<dbReference type="InterPro" id="IPR011992">
    <property type="entry name" value="EF-hand-dom_pair"/>
</dbReference>
<comment type="subcellular location">
    <subcellularLocation>
        <location evidence="1">Endoplasmic reticulum lumen</location>
    </subcellularLocation>
</comment>
<feature type="domain" description="EF-hand" evidence="12">
    <location>
        <begin position="188"/>
        <end position="223"/>
    </location>
</feature>
<keyword evidence="5" id="KW-0256">Endoplasmic reticulum</keyword>
<dbReference type="PANTHER" id="PTHR10827:SF52">
    <property type="entry name" value="IP16409P"/>
    <property type="match status" value="1"/>
</dbReference>
<dbReference type="PROSITE" id="PS00018">
    <property type="entry name" value="EF_HAND_1"/>
    <property type="match status" value="5"/>
</dbReference>
<keyword evidence="8" id="KW-0143">Chaperone</keyword>
<evidence type="ECO:0000256" key="8">
    <source>
        <dbReference type="ARBA" id="ARBA00023186"/>
    </source>
</evidence>
<evidence type="ECO:0000256" key="4">
    <source>
        <dbReference type="ARBA" id="ARBA00022737"/>
    </source>
</evidence>
<comment type="function">
    <text evidence="9">Probable molecular chaperone assisting protein biosynthesis and transport in the endoplasmic reticulum. Required for the proper biosynthesis and transport of pulmonary surfactant-associated protein A/SP-A, pulmonary surfactant-associated protein D/SP-D and the lipid transporter ABCA3. By regulating both the proper expression and the degradation through the endoplasmic reticulum-associated protein degradation pathway of these proteins plays a crucial role in pulmonary surfactant homeostasis. Has an anti-fibrotic activity by negatively regulating the secretion of type I and type III collagens. This calcium-binding protein also transiently associates with immature PCSK6 and regulates its secretion.</text>
</comment>
<dbReference type="InterPro" id="IPR018247">
    <property type="entry name" value="EF_Hand_1_Ca_BS"/>
</dbReference>
<feature type="domain" description="EF-hand" evidence="12">
    <location>
        <begin position="305"/>
        <end position="340"/>
    </location>
</feature>
<keyword evidence="3" id="KW-0732">Signal</keyword>
<keyword evidence="6" id="KW-0106">Calcium</keyword>
<evidence type="ECO:0000256" key="10">
    <source>
        <dbReference type="ARBA" id="ARBA00063143"/>
    </source>
</evidence>
<dbReference type="CDD" id="cd16226">
    <property type="entry name" value="EFh_CREC_Calumenin_like"/>
    <property type="match status" value="1"/>
</dbReference>
<evidence type="ECO:0000256" key="9">
    <source>
        <dbReference type="ARBA" id="ARBA00056975"/>
    </source>
</evidence>
<evidence type="ECO:0000256" key="6">
    <source>
        <dbReference type="ARBA" id="ARBA00022837"/>
    </source>
</evidence>
<keyword evidence="14" id="KW-1185">Reference proteome</keyword>
<evidence type="ECO:0000256" key="11">
    <source>
        <dbReference type="ARBA" id="ARBA00072696"/>
    </source>
</evidence>
<feature type="domain" description="EF-hand" evidence="12">
    <location>
        <begin position="105"/>
        <end position="140"/>
    </location>
</feature>
<sequence length="355" mass="42057">MLQHTRHNKPQLENIRLVCQTRCSVSVAWAIEMAFRCIGMFMLCLILVHAIPRPNEGKQRVHEQQPLSGEEHYKGDQHEHNADYDHEAFLGNEQKATFDQLSPEESLRRLGILVDKIDRDSDGKVSEEELKFYIDHTQKRYIYEDVDRQWNELNPDKKPSILWGEYVNRTYGFDVDDPERNTEFNYKEMKTRDRRRWERADVDKDDRLTKEELTSFLHPEEFEHMKDIMVEETLEDIDKDKDGKVSLDEYIGDMYSEEERKNNAEEPDWLKTEKEQFSRYRDKNGDGFMGKAEVKDWILPAEYDNVVAESTHLMHEADTDKDGMLTKQEILNKHDIFVGSQVTDFGEALARHDEF</sequence>
<dbReference type="Pfam" id="PF13202">
    <property type="entry name" value="EF-hand_5"/>
    <property type="match status" value="2"/>
</dbReference>
<keyword evidence="7" id="KW-0325">Glycoprotein</keyword>
<gene>
    <name evidence="13" type="ORF">PACLA_8A080270</name>
</gene>
<dbReference type="PROSITE" id="PS50222">
    <property type="entry name" value="EF_HAND_2"/>
    <property type="match status" value="4"/>
</dbReference>
<accession>A0A6S7G3X2</accession>
<evidence type="ECO:0000313" key="13">
    <source>
        <dbReference type="EMBL" id="CAB3985123.1"/>
    </source>
</evidence>
<dbReference type="SMART" id="SM00054">
    <property type="entry name" value="EFh"/>
    <property type="match status" value="4"/>
</dbReference>
<dbReference type="GO" id="GO:0015031">
    <property type="term" value="P:protein transport"/>
    <property type="evidence" value="ECO:0007669"/>
    <property type="project" value="UniProtKB-ARBA"/>
</dbReference>
<proteinExistence type="predicted"/>
<dbReference type="AlphaFoldDB" id="A0A6S7G3X2"/>
<comment type="subunit">
    <text evidence="10">Interacts with PCSK6 (immature form including the propeptide); probably involved in the maturation and the secretion of PCSK6.</text>
</comment>
<comment type="caution">
    <text evidence="13">The sequence shown here is derived from an EMBL/GenBank/DDBJ whole genome shotgun (WGS) entry which is preliminary data.</text>
</comment>
<dbReference type="EMBL" id="CACRXK020000831">
    <property type="protein sequence ID" value="CAB3985123.1"/>
    <property type="molecule type" value="Genomic_DNA"/>
</dbReference>
<evidence type="ECO:0000256" key="3">
    <source>
        <dbReference type="ARBA" id="ARBA00022729"/>
    </source>
</evidence>
<dbReference type="Gene3D" id="1.10.238.10">
    <property type="entry name" value="EF-hand"/>
    <property type="match status" value="2"/>
</dbReference>
<name>A0A6S7G3X2_PARCT</name>
<reference evidence="13" key="1">
    <citation type="submission" date="2020-04" db="EMBL/GenBank/DDBJ databases">
        <authorList>
            <person name="Alioto T."/>
            <person name="Alioto T."/>
            <person name="Gomez Garrido J."/>
        </authorList>
    </citation>
    <scope>NUCLEOTIDE SEQUENCE</scope>
    <source>
        <strain evidence="13">A484AB</strain>
    </source>
</reference>
<evidence type="ECO:0000256" key="5">
    <source>
        <dbReference type="ARBA" id="ARBA00022824"/>
    </source>
</evidence>
<evidence type="ECO:0000256" key="1">
    <source>
        <dbReference type="ARBA" id="ARBA00004319"/>
    </source>
</evidence>
<dbReference type="OrthoDB" id="293868at2759"/>
<organism evidence="13 14">
    <name type="scientific">Paramuricea clavata</name>
    <name type="common">Red gorgonian</name>
    <name type="synonym">Violescent sea-whip</name>
    <dbReference type="NCBI Taxonomy" id="317549"/>
    <lineage>
        <taxon>Eukaryota</taxon>
        <taxon>Metazoa</taxon>
        <taxon>Cnidaria</taxon>
        <taxon>Anthozoa</taxon>
        <taxon>Octocorallia</taxon>
        <taxon>Malacalcyonacea</taxon>
        <taxon>Plexauridae</taxon>
        <taxon>Paramuricea</taxon>
    </lineage>
</organism>
<dbReference type="Proteomes" id="UP001152795">
    <property type="component" value="Unassembled WGS sequence"/>
</dbReference>
<evidence type="ECO:0000256" key="2">
    <source>
        <dbReference type="ARBA" id="ARBA00022723"/>
    </source>
</evidence>
<dbReference type="InterPro" id="IPR002048">
    <property type="entry name" value="EF_hand_dom"/>
</dbReference>
<keyword evidence="2" id="KW-0479">Metal-binding</keyword>
<keyword evidence="4" id="KW-0677">Repeat</keyword>